<gene>
    <name evidence="2" type="ORF">HC757_11405</name>
</gene>
<dbReference type="PANTHER" id="PTHR35006">
    <property type="entry name" value="GLYOXALASE FAMILY PROTEIN (AFU_ORTHOLOGUE AFUA_5G14830)"/>
    <property type="match status" value="1"/>
</dbReference>
<protein>
    <submittedName>
        <fullName evidence="2">VOC family protein</fullName>
    </submittedName>
</protein>
<dbReference type="Proteomes" id="UP000737113">
    <property type="component" value="Unassembled WGS sequence"/>
</dbReference>
<proteinExistence type="predicted"/>
<dbReference type="SUPFAM" id="SSF54593">
    <property type="entry name" value="Glyoxalase/Bleomycin resistance protein/Dihydroxybiphenyl dioxygenase"/>
    <property type="match status" value="1"/>
</dbReference>
<dbReference type="CDD" id="cd07262">
    <property type="entry name" value="VOC_like"/>
    <property type="match status" value="1"/>
</dbReference>
<dbReference type="Pfam" id="PF00903">
    <property type="entry name" value="Glyoxalase"/>
    <property type="match status" value="1"/>
</dbReference>
<dbReference type="RefSeq" id="WP_169564500.1">
    <property type="nucleotide sequence ID" value="NZ_JAAXYH010000007.1"/>
</dbReference>
<dbReference type="EMBL" id="JAAXYH010000007">
    <property type="protein sequence ID" value="NMH65772.1"/>
    <property type="molecule type" value="Genomic_DNA"/>
</dbReference>
<dbReference type="InterPro" id="IPR037523">
    <property type="entry name" value="VOC_core"/>
</dbReference>
<sequence>MKFHRGRLIDHIHLRVADLAASKRFYHAVFTALGHPDALHEGQGFFHADELFVDEAQDYITRVHLAFQTQDRETVHKVYQSALAAGGQDNGAPGERAYHPGYYGAFVLDPDGNNIEAVFHGPFERNVASVEITAK</sequence>
<evidence type="ECO:0000259" key="1">
    <source>
        <dbReference type="PROSITE" id="PS51819"/>
    </source>
</evidence>
<name>A0A972FU90_9GAMM</name>
<feature type="domain" description="VOC" evidence="1">
    <location>
        <begin position="8"/>
        <end position="120"/>
    </location>
</feature>
<dbReference type="PANTHER" id="PTHR35006:SF2">
    <property type="entry name" value="GLYOXALASE FAMILY PROTEIN (AFU_ORTHOLOGUE AFUA_5G14830)"/>
    <property type="match status" value="1"/>
</dbReference>
<organism evidence="2 3">
    <name type="scientific">Shewanella salipaludis</name>
    <dbReference type="NCBI Taxonomy" id="2723052"/>
    <lineage>
        <taxon>Bacteria</taxon>
        <taxon>Pseudomonadati</taxon>
        <taxon>Pseudomonadota</taxon>
        <taxon>Gammaproteobacteria</taxon>
        <taxon>Alteromonadales</taxon>
        <taxon>Shewanellaceae</taxon>
        <taxon>Shewanella</taxon>
    </lineage>
</organism>
<dbReference type="InterPro" id="IPR029068">
    <property type="entry name" value="Glyas_Bleomycin-R_OHBP_Dase"/>
</dbReference>
<reference evidence="2" key="1">
    <citation type="submission" date="2020-04" db="EMBL/GenBank/DDBJ databases">
        <title>Description of Shewanella salipaludis sp. nov., isolated from a salt marsh.</title>
        <authorList>
            <person name="Park S."/>
            <person name="Yoon J.-H."/>
        </authorList>
    </citation>
    <scope>NUCLEOTIDE SEQUENCE</scope>
    <source>
        <strain evidence="2">SHSM-M6</strain>
    </source>
</reference>
<dbReference type="PROSITE" id="PS51819">
    <property type="entry name" value="VOC"/>
    <property type="match status" value="1"/>
</dbReference>
<evidence type="ECO:0000313" key="3">
    <source>
        <dbReference type="Proteomes" id="UP000737113"/>
    </source>
</evidence>
<comment type="caution">
    <text evidence="2">The sequence shown here is derived from an EMBL/GenBank/DDBJ whole genome shotgun (WGS) entry which is preliminary data.</text>
</comment>
<accession>A0A972FU90</accession>
<dbReference type="Gene3D" id="3.10.180.10">
    <property type="entry name" value="2,3-Dihydroxybiphenyl 1,2-Dioxygenase, domain 1"/>
    <property type="match status" value="1"/>
</dbReference>
<dbReference type="AlphaFoldDB" id="A0A972FU90"/>
<keyword evidence="3" id="KW-1185">Reference proteome</keyword>
<evidence type="ECO:0000313" key="2">
    <source>
        <dbReference type="EMBL" id="NMH65772.1"/>
    </source>
</evidence>
<dbReference type="InterPro" id="IPR004360">
    <property type="entry name" value="Glyas_Fos-R_dOase_dom"/>
</dbReference>